<accession>B4GYJ6</accession>
<protein>
    <submittedName>
        <fullName evidence="2">GL19787</fullName>
    </submittedName>
</protein>
<keyword evidence="3" id="KW-1185">Reference proteome</keyword>
<dbReference type="Proteomes" id="UP000008744">
    <property type="component" value="Unassembled WGS sequence"/>
</dbReference>
<evidence type="ECO:0000313" key="3">
    <source>
        <dbReference type="Proteomes" id="UP000008744"/>
    </source>
</evidence>
<organism evidence="3">
    <name type="scientific">Drosophila persimilis</name>
    <name type="common">Fruit fly</name>
    <dbReference type="NCBI Taxonomy" id="7234"/>
    <lineage>
        <taxon>Eukaryota</taxon>
        <taxon>Metazoa</taxon>
        <taxon>Ecdysozoa</taxon>
        <taxon>Arthropoda</taxon>
        <taxon>Hexapoda</taxon>
        <taxon>Insecta</taxon>
        <taxon>Pterygota</taxon>
        <taxon>Neoptera</taxon>
        <taxon>Endopterygota</taxon>
        <taxon>Diptera</taxon>
        <taxon>Brachycera</taxon>
        <taxon>Muscomorpha</taxon>
        <taxon>Ephydroidea</taxon>
        <taxon>Drosophilidae</taxon>
        <taxon>Drosophila</taxon>
        <taxon>Sophophora</taxon>
    </lineage>
</organism>
<proteinExistence type="predicted"/>
<feature type="compositionally biased region" description="Basic and acidic residues" evidence="1">
    <location>
        <begin position="77"/>
        <end position="86"/>
    </location>
</feature>
<name>B4GYJ6_DROPE</name>
<evidence type="ECO:0000313" key="2">
    <source>
        <dbReference type="EMBL" id="EDW27852.1"/>
    </source>
</evidence>
<evidence type="ECO:0000256" key="1">
    <source>
        <dbReference type="SAM" id="MobiDB-lite"/>
    </source>
</evidence>
<dbReference type="HOGENOM" id="CLU_2500281_0_0_1"/>
<dbReference type="AlphaFoldDB" id="B4GYJ6"/>
<gene>
    <name evidence="2" type="primary">Dper\GL19787</name>
    <name evidence="2" type="ORF">Dper_GL19787</name>
</gene>
<sequence>MAGQATSKERCLPDKNKIAKCKYTCWDRILELELVLVLVLVLGLPPTANTPYDSASWANKVANEDGGAATGDWGLENPEREKGNRK</sequence>
<feature type="region of interest" description="Disordered" evidence="1">
    <location>
        <begin position="67"/>
        <end position="86"/>
    </location>
</feature>
<reference evidence="2 3" key="1">
    <citation type="journal article" date="2007" name="Nature">
        <title>Evolution of genes and genomes on the Drosophila phylogeny.</title>
        <authorList>
            <consortium name="Drosophila 12 Genomes Consortium"/>
            <person name="Clark A.G."/>
            <person name="Eisen M.B."/>
            <person name="Smith D.R."/>
            <person name="Bergman C.M."/>
            <person name="Oliver B."/>
            <person name="Markow T.A."/>
            <person name="Kaufman T.C."/>
            <person name="Kellis M."/>
            <person name="Gelbart W."/>
            <person name="Iyer V.N."/>
            <person name="Pollard D.A."/>
            <person name="Sackton T.B."/>
            <person name="Larracuente A.M."/>
            <person name="Singh N.D."/>
            <person name="Abad J.P."/>
            <person name="Abt D.N."/>
            <person name="Adryan B."/>
            <person name="Aguade M."/>
            <person name="Akashi H."/>
            <person name="Anderson W.W."/>
            <person name="Aquadro C.F."/>
            <person name="Ardell D.H."/>
            <person name="Arguello R."/>
            <person name="Artieri C.G."/>
            <person name="Barbash D.A."/>
            <person name="Barker D."/>
            <person name="Barsanti P."/>
            <person name="Batterham P."/>
            <person name="Batzoglou S."/>
            <person name="Begun D."/>
            <person name="Bhutkar A."/>
            <person name="Blanco E."/>
            <person name="Bosak S.A."/>
            <person name="Bradley R.K."/>
            <person name="Brand A.D."/>
            <person name="Brent M.R."/>
            <person name="Brooks A.N."/>
            <person name="Brown R.H."/>
            <person name="Butlin R.K."/>
            <person name="Caggese C."/>
            <person name="Calvi B.R."/>
            <person name="Bernardo de Carvalho A."/>
            <person name="Caspi A."/>
            <person name="Castrezana S."/>
            <person name="Celniker S.E."/>
            <person name="Chang J.L."/>
            <person name="Chapple C."/>
            <person name="Chatterji S."/>
            <person name="Chinwalla A."/>
            <person name="Civetta A."/>
            <person name="Clifton S.W."/>
            <person name="Comeron J.M."/>
            <person name="Costello J.C."/>
            <person name="Coyne J.A."/>
            <person name="Daub J."/>
            <person name="David R.G."/>
            <person name="Delcher A.L."/>
            <person name="Delehaunty K."/>
            <person name="Do C.B."/>
            <person name="Ebling H."/>
            <person name="Edwards K."/>
            <person name="Eickbush T."/>
            <person name="Evans J.D."/>
            <person name="Filipski A."/>
            <person name="Findeiss S."/>
            <person name="Freyhult E."/>
            <person name="Fulton L."/>
            <person name="Fulton R."/>
            <person name="Garcia A.C."/>
            <person name="Gardiner A."/>
            <person name="Garfield D.A."/>
            <person name="Garvin B.E."/>
            <person name="Gibson G."/>
            <person name="Gilbert D."/>
            <person name="Gnerre S."/>
            <person name="Godfrey J."/>
            <person name="Good R."/>
            <person name="Gotea V."/>
            <person name="Gravely B."/>
            <person name="Greenberg A.J."/>
            <person name="Griffiths-Jones S."/>
            <person name="Gross S."/>
            <person name="Guigo R."/>
            <person name="Gustafson E.A."/>
            <person name="Haerty W."/>
            <person name="Hahn M.W."/>
            <person name="Halligan D.L."/>
            <person name="Halpern A.L."/>
            <person name="Halter G.M."/>
            <person name="Han M.V."/>
            <person name="Heger A."/>
            <person name="Hillier L."/>
            <person name="Hinrichs A.S."/>
            <person name="Holmes I."/>
            <person name="Hoskins R.A."/>
            <person name="Hubisz M.J."/>
            <person name="Hultmark D."/>
            <person name="Huntley M.A."/>
            <person name="Jaffe D.B."/>
            <person name="Jagadeeshan S."/>
            <person name="Jeck W.R."/>
            <person name="Johnson J."/>
            <person name="Jones C.D."/>
            <person name="Jordan W.C."/>
            <person name="Karpen G.H."/>
            <person name="Kataoka E."/>
            <person name="Keightley P.D."/>
            <person name="Kheradpour P."/>
            <person name="Kirkness E.F."/>
            <person name="Koerich L.B."/>
            <person name="Kristiansen K."/>
            <person name="Kudrna D."/>
            <person name="Kulathinal R.J."/>
            <person name="Kumar S."/>
            <person name="Kwok R."/>
            <person name="Lander E."/>
            <person name="Langley C.H."/>
            <person name="Lapoint R."/>
            <person name="Lazzaro B.P."/>
            <person name="Lee S.J."/>
            <person name="Levesque L."/>
            <person name="Li R."/>
            <person name="Lin C.F."/>
            <person name="Lin M.F."/>
            <person name="Lindblad-Toh K."/>
            <person name="Llopart A."/>
            <person name="Long M."/>
            <person name="Low L."/>
            <person name="Lozovsky E."/>
            <person name="Lu J."/>
            <person name="Luo M."/>
            <person name="Machado C.A."/>
            <person name="Makalowski W."/>
            <person name="Marzo M."/>
            <person name="Matsuda M."/>
            <person name="Matzkin L."/>
            <person name="McAllister B."/>
            <person name="McBride C.S."/>
            <person name="McKernan B."/>
            <person name="McKernan K."/>
            <person name="Mendez-Lago M."/>
            <person name="Minx P."/>
            <person name="Mollenhauer M.U."/>
            <person name="Montooth K."/>
            <person name="Mount S.M."/>
            <person name="Mu X."/>
            <person name="Myers E."/>
            <person name="Negre B."/>
            <person name="Newfeld S."/>
            <person name="Nielsen R."/>
            <person name="Noor M.A."/>
            <person name="O'Grady P."/>
            <person name="Pachter L."/>
            <person name="Papaceit M."/>
            <person name="Parisi M.J."/>
            <person name="Parisi M."/>
            <person name="Parts L."/>
            <person name="Pedersen J.S."/>
            <person name="Pesole G."/>
            <person name="Phillippy A.M."/>
            <person name="Ponting C.P."/>
            <person name="Pop M."/>
            <person name="Porcelli D."/>
            <person name="Powell J.R."/>
            <person name="Prohaska S."/>
            <person name="Pruitt K."/>
            <person name="Puig M."/>
            <person name="Quesneville H."/>
            <person name="Ram K.R."/>
            <person name="Rand D."/>
            <person name="Rasmussen M.D."/>
            <person name="Reed L.K."/>
            <person name="Reenan R."/>
            <person name="Reily A."/>
            <person name="Remington K.A."/>
            <person name="Rieger T.T."/>
            <person name="Ritchie M.G."/>
            <person name="Robin C."/>
            <person name="Rogers Y.H."/>
            <person name="Rohde C."/>
            <person name="Rozas J."/>
            <person name="Rubenfield M.J."/>
            <person name="Ruiz A."/>
            <person name="Russo S."/>
            <person name="Salzberg S.L."/>
            <person name="Sanchez-Gracia A."/>
            <person name="Saranga D.J."/>
            <person name="Sato H."/>
            <person name="Schaeffer S.W."/>
            <person name="Schatz M.C."/>
            <person name="Schlenke T."/>
            <person name="Schwartz R."/>
            <person name="Segarra C."/>
            <person name="Singh R.S."/>
            <person name="Sirot L."/>
            <person name="Sirota M."/>
            <person name="Sisneros N.B."/>
            <person name="Smith C.D."/>
            <person name="Smith T.F."/>
            <person name="Spieth J."/>
            <person name="Stage D.E."/>
            <person name="Stark A."/>
            <person name="Stephan W."/>
            <person name="Strausberg R.L."/>
            <person name="Strempel S."/>
            <person name="Sturgill D."/>
            <person name="Sutton G."/>
            <person name="Sutton G.G."/>
            <person name="Tao W."/>
            <person name="Teichmann S."/>
            <person name="Tobari Y.N."/>
            <person name="Tomimura Y."/>
            <person name="Tsolas J.M."/>
            <person name="Valente V.L."/>
            <person name="Venter E."/>
            <person name="Venter J.C."/>
            <person name="Vicario S."/>
            <person name="Vieira F.G."/>
            <person name="Vilella A.J."/>
            <person name="Villasante A."/>
            <person name="Walenz B."/>
            <person name="Wang J."/>
            <person name="Wasserman M."/>
            <person name="Watts T."/>
            <person name="Wilson D."/>
            <person name="Wilson R.K."/>
            <person name="Wing R.A."/>
            <person name="Wolfner M.F."/>
            <person name="Wong A."/>
            <person name="Wong G.K."/>
            <person name="Wu C.I."/>
            <person name="Wu G."/>
            <person name="Yamamoto D."/>
            <person name="Yang H.P."/>
            <person name="Yang S.P."/>
            <person name="Yorke J.A."/>
            <person name="Yoshida K."/>
            <person name="Zdobnov E."/>
            <person name="Zhang P."/>
            <person name="Zhang Y."/>
            <person name="Zimin A.V."/>
            <person name="Baldwin J."/>
            <person name="Abdouelleil A."/>
            <person name="Abdulkadir J."/>
            <person name="Abebe A."/>
            <person name="Abera B."/>
            <person name="Abreu J."/>
            <person name="Acer S.C."/>
            <person name="Aftuck L."/>
            <person name="Alexander A."/>
            <person name="An P."/>
            <person name="Anderson E."/>
            <person name="Anderson S."/>
            <person name="Arachi H."/>
            <person name="Azer M."/>
            <person name="Bachantsang P."/>
            <person name="Barry A."/>
            <person name="Bayul T."/>
            <person name="Berlin A."/>
            <person name="Bessette D."/>
            <person name="Bloom T."/>
            <person name="Blye J."/>
            <person name="Boguslavskiy L."/>
            <person name="Bonnet C."/>
            <person name="Boukhgalter B."/>
            <person name="Bourzgui I."/>
            <person name="Brown A."/>
            <person name="Cahill P."/>
            <person name="Channer S."/>
            <person name="Cheshatsang Y."/>
            <person name="Chuda L."/>
            <person name="Citroen M."/>
            <person name="Collymore A."/>
            <person name="Cooke P."/>
            <person name="Costello M."/>
            <person name="D'Aco K."/>
            <person name="Daza R."/>
            <person name="De Haan G."/>
            <person name="DeGray S."/>
            <person name="DeMaso C."/>
            <person name="Dhargay N."/>
            <person name="Dooley K."/>
            <person name="Dooley E."/>
            <person name="Doricent M."/>
            <person name="Dorje P."/>
            <person name="Dorjee K."/>
            <person name="Dupes A."/>
            <person name="Elong R."/>
            <person name="Falk J."/>
            <person name="Farina A."/>
            <person name="Faro S."/>
            <person name="Ferguson D."/>
            <person name="Fisher S."/>
            <person name="Foley C.D."/>
            <person name="Franke A."/>
            <person name="Friedrich D."/>
            <person name="Gadbois L."/>
            <person name="Gearin G."/>
            <person name="Gearin C.R."/>
            <person name="Giannoukos G."/>
            <person name="Goode T."/>
            <person name="Graham J."/>
            <person name="Grandbois E."/>
            <person name="Grewal S."/>
            <person name="Gyaltsen K."/>
            <person name="Hafez N."/>
            <person name="Hagos B."/>
            <person name="Hall J."/>
            <person name="Henson C."/>
            <person name="Hollinger A."/>
            <person name="Honan T."/>
            <person name="Huard M.D."/>
            <person name="Hughes L."/>
            <person name="Hurhula B."/>
            <person name="Husby M.E."/>
            <person name="Kamat A."/>
            <person name="Kanga B."/>
            <person name="Kashin S."/>
            <person name="Khazanovich D."/>
            <person name="Kisner P."/>
            <person name="Lance K."/>
            <person name="Lara M."/>
            <person name="Lee W."/>
            <person name="Lennon N."/>
            <person name="Letendre F."/>
            <person name="LeVine R."/>
            <person name="Lipovsky A."/>
            <person name="Liu X."/>
            <person name="Liu J."/>
            <person name="Liu S."/>
            <person name="Lokyitsang T."/>
            <person name="Lokyitsang Y."/>
            <person name="Lubonja R."/>
            <person name="Lui A."/>
            <person name="MacDonald P."/>
            <person name="Magnisalis V."/>
            <person name="Maru K."/>
            <person name="Matthews C."/>
            <person name="McCusker W."/>
            <person name="McDonough S."/>
            <person name="Mehta T."/>
            <person name="Meldrim J."/>
            <person name="Meneus L."/>
            <person name="Mihai O."/>
            <person name="Mihalev A."/>
            <person name="Mihova T."/>
            <person name="Mittelman R."/>
            <person name="Mlenga V."/>
            <person name="Montmayeur A."/>
            <person name="Mulrain L."/>
            <person name="Navidi A."/>
            <person name="Naylor J."/>
            <person name="Negash T."/>
            <person name="Nguyen T."/>
            <person name="Nguyen N."/>
            <person name="Nicol R."/>
            <person name="Norbu C."/>
            <person name="Norbu N."/>
            <person name="Novod N."/>
            <person name="O'Neill B."/>
            <person name="Osman S."/>
            <person name="Markiewicz E."/>
            <person name="Oyono O.L."/>
            <person name="Patti C."/>
            <person name="Phunkhang P."/>
            <person name="Pierre F."/>
            <person name="Priest M."/>
            <person name="Raghuraman S."/>
            <person name="Rege F."/>
            <person name="Reyes R."/>
            <person name="Rise C."/>
            <person name="Rogov P."/>
            <person name="Ross K."/>
            <person name="Ryan E."/>
            <person name="Settipalli S."/>
            <person name="Shea T."/>
            <person name="Sherpa N."/>
            <person name="Shi L."/>
            <person name="Shih D."/>
            <person name="Sparrow T."/>
            <person name="Spaulding J."/>
            <person name="Stalker J."/>
            <person name="Stange-Thomann N."/>
            <person name="Stavropoulos S."/>
            <person name="Stone C."/>
            <person name="Strader C."/>
            <person name="Tesfaye S."/>
            <person name="Thomson T."/>
            <person name="Thoulutsang Y."/>
            <person name="Thoulutsang D."/>
            <person name="Topham K."/>
            <person name="Topping I."/>
            <person name="Tsamla T."/>
            <person name="Vassiliev H."/>
            <person name="Vo A."/>
            <person name="Wangchuk T."/>
            <person name="Wangdi T."/>
            <person name="Weiand M."/>
            <person name="Wilkinson J."/>
            <person name="Wilson A."/>
            <person name="Yadav S."/>
            <person name="Young G."/>
            <person name="Yu Q."/>
            <person name="Zembek L."/>
            <person name="Zhong D."/>
            <person name="Zimmer A."/>
            <person name="Zwirko Z."/>
            <person name="Jaffe D.B."/>
            <person name="Alvarez P."/>
            <person name="Brockman W."/>
            <person name="Butler J."/>
            <person name="Chin C."/>
            <person name="Gnerre S."/>
            <person name="Grabherr M."/>
            <person name="Kleber M."/>
            <person name="Mauceli E."/>
            <person name="MacCallum I."/>
        </authorList>
    </citation>
    <scope>NUCLEOTIDE SEQUENCE [LARGE SCALE GENOMIC DNA]</scope>
    <source>
        <strain evidence="3">MSH-3 / Tucson 14011-0111.49</strain>
    </source>
</reference>
<dbReference type="EMBL" id="CH479197">
    <property type="protein sequence ID" value="EDW27852.1"/>
    <property type="molecule type" value="Genomic_DNA"/>
</dbReference>